<dbReference type="AlphaFoldDB" id="A0A9X9ADH1"/>
<dbReference type="PANTHER" id="PTHR33734:SF22">
    <property type="entry name" value="MEMBRANE-BOUND LYTIC MUREIN TRANSGLYCOSYLASE D"/>
    <property type="match status" value="1"/>
</dbReference>
<sequence>MIQIVTVRSGDSVYSLASKYGSTPDEIVKDNGLNPTETLVVGQALIVNTKGNNYYVQPGDSLYRISQTYNVPLASLAKVNNLSLKSILHVGQQLYVPKGTKRAVESIAYLQPSTIPIKESLVNAT</sequence>
<evidence type="ECO:0000313" key="3">
    <source>
        <dbReference type="Proteomes" id="UP000308444"/>
    </source>
</evidence>
<name>A0A9X9ADH1_BACCE</name>
<dbReference type="SUPFAM" id="SSF54106">
    <property type="entry name" value="LysM domain"/>
    <property type="match status" value="2"/>
</dbReference>
<dbReference type="InterPro" id="IPR018392">
    <property type="entry name" value="LysM"/>
</dbReference>
<evidence type="ECO:0000259" key="1">
    <source>
        <dbReference type="PROSITE" id="PS51782"/>
    </source>
</evidence>
<dbReference type="SMART" id="SM00257">
    <property type="entry name" value="LysM"/>
    <property type="match status" value="2"/>
</dbReference>
<gene>
    <name evidence="2" type="ORF">FC695_03380</name>
</gene>
<reference evidence="2 3" key="1">
    <citation type="journal article" date="2019" name="Environ. Microbiol.">
        <title>An active ?-lactamase is a part of an orchestrated cell wall stress resistance network of Bacillus subtilis and related rhizosphere species.</title>
        <authorList>
            <person name="Bucher T."/>
            <person name="Keren-Paz A."/>
            <person name="Hausser J."/>
            <person name="Olender T."/>
            <person name="Cytryn E."/>
            <person name="Kolodkin-Gal I."/>
        </authorList>
    </citation>
    <scope>NUCLEOTIDE SEQUENCE [LARGE SCALE GENOMIC DNA]</scope>
    <source>
        <strain evidence="2 3">I32</strain>
    </source>
</reference>
<accession>A0A9X9ADH1</accession>
<feature type="domain" description="LysM" evidence="1">
    <location>
        <begin position="3"/>
        <end position="47"/>
    </location>
</feature>
<dbReference type="Gene3D" id="3.10.350.10">
    <property type="entry name" value="LysM domain"/>
    <property type="match status" value="2"/>
</dbReference>
<organism evidence="2 3">
    <name type="scientific">Bacillus cereus</name>
    <dbReference type="NCBI Taxonomy" id="1396"/>
    <lineage>
        <taxon>Bacteria</taxon>
        <taxon>Bacillati</taxon>
        <taxon>Bacillota</taxon>
        <taxon>Bacilli</taxon>
        <taxon>Bacillales</taxon>
        <taxon>Bacillaceae</taxon>
        <taxon>Bacillus</taxon>
        <taxon>Bacillus cereus group</taxon>
    </lineage>
</organism>
<proteinExistence type="predicted"/>
<protein>
    <submittedName>
        <fullName evidence="2">LysM peptidoglycan-binding domain-containing protein</fullName>
    </submittedName>
</protein>
<dbReference type="GO" id="GO:0008932">
    <property type="term" value="F:lytic endotransglycosylase activity"/>
    <property type="evidence" value="ECO:0007669"/>
    <property type="project" value="TreeGrafter"/>
</dbReference>
<dbReference type="EMBL" id="SZOH01000171">
    <property type="protein sequence ID" value="TKJ07553.1"/>
    <property type="molecule type" value="Genomic_DNA"/>
</dbReference>
<dbReference type="CDD" id="cd00118">
    <property type="entry name" value="LysM"/>
    <property type="match status" value="2"/>
</dbReference>
<dbReference type="Pfam" id="PF01476">
    <property type="entry name" value="LysM"/>
    <property type="match status" value="2"/>
</dbReference>
<dbReference type="InterPro" id="IPR036779">
    <property type="entry name" value="LysM_dom_sf"/>
</dbReference>
<comment type="caution">
    <text evidence="2">The sequence shown here is derived from an EMBL/GenBank/DDBJ whole genome shotgun (WGS) entry which is preliminary data.</text>
</comment>
<dbReference type="Proteomes" id="UP000308444">
    <property type="component" value="Unassembled WGS sequence"/>
</dbReference>
<dbReference type="PANTHER" id="PTHR33734">
    <property type="entry name" value="LYSM DOMAIN-CONTAINING GPI-ANCHORED PROTEIN 2"/>
    <property type="match status" value="1"/>
</dbReference>
<dbReference type="PROSITE" id="PS51782">
    <property type="entry name" value="LYSM"/>
    <property type="match status" value="2"/>
</dbReference>
<feature type="non-terminal residue" evidence="2">
    <location>
        <position position="125"/>
    </location>
</feature>
<feature type="domain" description="LysM" evidence="1">
    <location>
        <begin position="52"/>
        <end position="96"/>
    </location>
</feature>
<evidence type="ECO:0000313" key="2">
    <source>
        <dbReference type="EMBL" id="TKJ07553.1"/>
    </source>
</evidence>